<accession>A0A3P5X5X2</accession>
<gene>
    <name evidence="3" type="ORF">PSET11_02434</name>
</gene>
<keyword evidence="1" id="KW-0472">Membrane</keyword>
<evidence type="ECO:0000313" key="4">
    <source>
        <dbReference type="Proteomes" id="UP000280861"/>
    </source>
</evidence>
<keyword evidence="4" id="KW-1185">Reference proteome</keyword>
<feature type="domain" description="YdbS-like PH" evidence="2">
    <location>
        <begin position="86"/>
        <end position="161"/>
    </location>
</feature>
<reference evidence="3 4" key="1">
    <citation type="submission" date="2018-11" db="EMBL/GenBank/DDBJ databases">
        <authorList>
            <person name="Criscuolo A."/>
        </authorList>
    </citation>
    <scope>NUCLEOTIDE SEQUENCE [LARGE SCALE GENOMIC DNA]</scope>
    <source>
        <strain evidence="3">AT11b</strain>
    </source>
</reference>
<dbReference type="InterPro" id="IPR005182">
    <property type="entry name" value="YdbS-like_PH"/>
</dbReference>
<evidence type="ECO:0000259" key="2">
    <source>
        <dbReference type="Pfam" id="PF03703"/>
    </source>
</evidence>
<dbReference type="RefSeq" id="WP_124092552.1">
    <property type="nucleotide sequence ID" value="NZ_CBCRYA010000002.1"/>
</dbReference>
<keyword evidence="1" id="KW-1133">Transmembrane helix</keyword>
<dbReference type="OrthoDB" id="4966830at2"/>
<dbReference type="Pfam" id="PF03703">
    <property type="entry name" value="bPH_2"/>
    <property type="match status" value="1"/>
</dbReference>
<evidence type="ECO:0000256" key="1">
    <source>
        <dbReference type="SAM" id="Phobius"/>
    </source>
</evidence>
<proteinExistence type="predicted"/>
<dbReference type="Proteomes" id="UP000280861">
    <property type="component" value="Unassembled WGS sequence"/>
</dbReference>
<keyword evidence="1" id="KW-0812">Transmembrane</keyword>
<feature type="transmembrane region" description="Helical" evidence="1">
    <location>
        <begin position="21"/>
        <end position="42"/>
    </location>
</feature>
<dbReference type="AlphaFoldDB" id="A0A3P5X5X2"/>
<feature type="transmembrane region" description="Helical" evidence="1">
    <location>
        <begin position="62"/>
        <end position="80"/>
    </location>
</feature>
<evidence type="ECO:0000313" key="3">
    <source>
        <dbReference type="EMBL" id="VDC30249.1"/>
    </source>
</evidence>
<sequence length="201" mass="22573">MRKDLFPGEQLIVSTRPQPRRLSLSAVAFIVAPAAASFGAAWVNRGGAQQVFPALNDSWKPWLMGAFFVLAAWILVGFCLPRLLRWSSTNYTLTSQRVVAKFGLLKRRDQQVNLRSVRNVSIHGSVLQRMLRSGTISLEVGHQGVVTLQDVPEVARFREFILDAIDDLPEEYAAQPGHPASAAPWLDERNRWLREGGRNER</sequence>
<name>A0A3P5X5X2_9MICC</name>
<dbReference type="PANTHER" id="PTHR37938">
    <property type="entry name" value="BLL0215 PROTEIN"/>
    <property type="match status" value="1"/>
</dbReference>
<protein>
    <submittedName>
        <fullName evidence="3">Bacterial membrane flanked domain protein</fullName>
    </submittedName>
</protein>
<organism evidence="3 4">
    <name type="scientific">Arthrobacter ulcerisalmonis</name>
    <dbReference type="NCBI Taxonomy" id="2483813"/>
    <lineage>
        <taxon>Bacteria</taxon>
        <taxon>Bacillati</taxon>
        <taxon>Actinomycetota</taxon>
        <taxon>Actinomycetes</taxon>
        <taxon>Micrococcales</taxon>
        <taxon>Micrococcaceae</taxon>
        <taxon>Arthrobacter</taxon>
    </lineage>
</organism>
<dbReference type="EMBL" id="UXAU01000035">
    <property type="protein sequence ID" value="VDC30249.1"/>
    <property type="molecule type" value="Genomic_DNA"/>
</dbReference>
<dbReference type="PANTHER" id="PTHR37938:SF1">
    <property type="entry name" value="BLL0215 PROTEIN"/>
    <property type="match status" value="1"/>
</dbReference>